<dbReference type="GeneID" id="42776190"/>
<dbReference type="eggNOG" id="COG3467">
    <property type="taxonomic scope" value="Bacteria"/>
</dbReference>
<dbReference type="SUPFAM" id="SSF50475">
    <property type="entry name" value="FMN-binding split barrel"/>
    <property type="match status" value="1"/>
</dbReference>
<evidence type="ECO:0000313" key="1">
    <source>
        <dbReference type="EMBL" id="OBY09459.1"/>
    </source>
</evidence>
<protein>
    <submittedName>
        <fullName evidence="1">5-nitroimidazole antibiotic resistance protein</fullName>
    </submittedName>
</protein>
<reference evidence="1 2" key="1">
    <citation type="submission" date="2016-06" db="EMBL/GenBank/DDBJ databases">
        <authorList>
            <person name="Kjaerup R.B."/>
            <person name="Dalgaard T.S."/>
            <person name="Juul-Madsen H.R."/>
        </authorList>
    </citation>
    <scope>NUCLEOTIDE SEQUENCE [LARGE SCALE GENOMIC DNA]</scope>
    <source>
        <strain evidence="1 2">373-A1</strain>
    </source>
</reference>
<organism evidence="1 2">
    <name type="scientific">Clostridium paraputrificum</name>
    <dbReference type="NCBI Taxonomy" id="29363"/>
    <lineage>
        <taxon>Bacteria</taxon>
        <taxon>Bacillati</taxon>
        <taxon>Bacillota</taxon>
        <taxon>Clostridia</taxon>
        <taxon>Eubacteriales</taxon>
        <taxon>Clostridiaceae</taxon>
        <taxon>Clostridium</taxon>
    </lineage>
</organism>
<dbReference type="InterPro" id="IPR012349">
    <property type="entry name" value="Split_barrel_FMN-bd"/>
</dbReference>
<keyword evidence="2" id="KW-1185">Reference proteome</keyword>
<dbReference type="InterPro" id="IPR024747">
    <property type="entry name" value="Pyridox_Oxase-rel"/>
</dbReference>
<dbReference type="AlphaFoldDB" id="A0A174VS40"/>
<evidence type="ECO:0000313" key="2">
    <source>
        <dbReference type="Proteomes" id="UP000092714"/>
    </source>
</evidence>
<dbReference type="OrthoDB" id="9794935at2"/>
<dbReference type="PANTHER" id="PTHR34071:SF2">
    <property type="entry name" value="FLAVIN-NUCLEOTIDE-BINDING PROTEIN"/>
    <property type="match status" value="1"/>
</dbReference>
<dbReference type="EMBL" id="MAPZ01000033">
    <property type="protein sequence ID" value="OBY09459.1"/>
    <property type="molecule type" value="Genomic_DNA"/>
</dbReference>
<dbReference type="Gene3D" id="2.30.110.10">
    <property type="entry name" value="Electron Transport, Fmn-binding Protein, Chain A"/>
    <property type="match status" value="1"/>
</dbReference>
<name>A0A174VS40_9CLOT</name>
<comment type="caution">
    <text evidence="1">The sequence shown here is derived from an EMBL/GenBank/DDBJ whole genome shotgun (WGS) entry which is preliminary data.</text>
</comment>
<sequence length="158" mass="18105">MFREMRRKKQELSYEECISVLNKCTSGVLAVEGDDGYPYTVPLSYSLKGDELYFHCAKIGHKLDSIKRNNKVSFCVIDKDEIIPEKFTTHYRSVIVFGKAKIVEYEKECKDILMTLVEKYSKGFEKEGALEIEKALKATSLVKIKIEHVTGKVAKELI</sequence>
<proteinExistence type="predicted"/>
<dbReference type="Pfam" id="PF12900">
    <property type="entry name" value="Pyridox_ox_2"/>
    <property type="match status" value="1"/>
</dbReference>
<dbReference type="PANTHER" id="PTHR34071">
    <property type="entry name" value="5-NITROIMIDAZOLE ANTIBIOTICS RESISTANCE PROTEIN, NIMA-FAMILY-RELATED PROTEIN-RELATED"/>
    <property type="match status" value="1"/>
</dbReference>
<gene>
    <name evidence="1" type="ORF">CP373A1_16170</name>
</gene>
<dbReference type="RefSeq" id="WP_027098365.1">
    <property type="nucleotide sequence ID" value="NZ_CAXSZC010000008.1"/>
</dbReference>
<accession>A0A174VS40</accession>
<dbReference type="Proteomes" id="UP000092714">
    <property type="component" value="Unassembled WGS sequence"/>
</dbReference>